<dbReference type="InterPro" id="IPR011009">
    <property type="entry name" value="Kinase-like_dom_sf"/>
</dbReference>
<dbReference type="EMBL" id="AC147482">
    <property type="protein sequence ID" value="ABN05667.1"/>
    <property type="molecule type" value="Genomic_DNA"/>
</dbReference>
<dbReference type="GO" id="GO:0005524">
    <property type="term" value="F:ATP binding"/>
    <property type="evidence" value="ECO:0007669"/>
    <property type="project" value="InterPro"/>
</dbReference>
<organism evidence="2">
    <name type="scientific">Medicago truncatula</name>
    <name type="common">Barrel medic</name>
    <name type="synonym">Medicago tribuloides</name>
    <dbReference type="NCBI Taxonomy" id="3880"/>
    <lineage>
        <taxon>Eukaryota</taxon>
        <taxon>Viridiplantae</taxon>
        <taxon>Streptophyta</taxon>
        <taxon>Embryophyta</taxon>
        <taxon>Tracheophyta</taxon>
        <taxon>Spermatophyta</taxon>
        <taxon>Magnoliopsida</taxon>
        <taxon>eudicotyledons</taxon>
        <taxon>Gunneridae</taxon>
        <taxon>Pentapetalae</taxon>
        <taxon>rosids</taxon>
        <taxon>fabids</taxon>
        <taxon>Fabales</taxon>
        <taxon>Fabaceae</taxon>
        <taxon>Papilionoideae</taxon>
        <taxon>50 kb inversion clade</taxon>
        <taxon>NPAAA clade</taxon>
        <taxon>Hologalegina</taxon>
        <taxon>IRL clade</taxon>
        <taxon>Trifolieae</taxon>
        <taxon>Medicago</taxon>
    </lineage>
</organism>
<keyword evidence="2" id="KW-0808">Transferase</keyword>
<dbReference type="GO" id="GO:0004672">
    <property type="term" value="F:protein kinase activity"/>
    <property type="evidence" value="ECO:0007669"/>
    <property type="project" value="InterPro"/>
</dbReference>
<evidence type="ECO:0000313" key="2">
    <source>
        <dbReference type="EMBL" id="ABN05667.1"/>
    </source>
</evidence>
<dbReference type="AlphaFoldDB" id="A2Q150"/>
<evidence type="ECO:0000259" key="1">
    <source>
        <dbReference type="PROSITE" id="PS50011"/>
    </source>
</evidence>
<dbReference type="SUPFAM" id="SSF56112">
    <property type="entry name" value="Protein kinase-like (PK-like)"/>
    <property type="match status" value="1"/>
</dbReference>
<dbReference type="InterPro" id="IPR000719">
    <property type="entry name" value="Prot_kinase_dom"/>
</dbReference>
<reference evidence="2" key="1">
    <citation type="submission" date="2004-11" db="EMBL/GenBank/DDBJ databases">
        <authorList>
            <person name="Town C.D."/>
        </authorList>
    </citation>
    <scope>NUCLEOTIDE SEQUENCE</scope>
</reference>
<sequence>MKMLVISGKLYDGSKIDIWNCGTILYALLFGYYSF</sequence>
<accession>A2Q150</accession>
<keyword evidence="2" id="KW-0418">Kinase</keyword>
<dbReference type="PROSITE" id="PS50011">
    <property type="entry name" value="PROTEIN_KINASE_DOM"/>
    <property type="match status" value="1"/>
</dbReference>
<name>A2Q150_MEDTR</name>
<proteinExistence type="predicted"/>
<reference evidence="2" key="2">
    <citation type="submission" date="2007-03" db="EMBL/GenBank/DDBJ databases">
        <authorList>
            <consortium name="The International Medicago Genome Annotation Group"/>
        </authorList>
    </citation>
    <scope>NUCLEOTIDE SEQUENCE</scope>
</reference>
<protein>
    <submittedName>
        <fullName evidence="2">Protein kinase</fullName>
    </submittedName>
</protein>
<feature type="domain" description="Protein kinase" evidence="1">
    <location>
        <begin position="1"/>
        <end position="35"/>
    </location>
</feature>
<gene>
    <name evidence="2" type="ORF">MtrDRAFT_AC147482g48v2</name>
</gene>
<dbReference type="Gene3D" id="1.10.510.10">
    <property type="entry name" value="Transferase(Phosphotransferase) domain 1"/>
    <property type="match status" value="1"/>
</dbReference>